<gene>
    <name evidence="1" type="ORF">L2E82_35061</name>
</gene>
<evidence type="ECO:0000313" key="2">
    <source>
        <dbReference type="Proteomes" id="UP001055811"/>
    </source>
</evidence>
<proteinExistence type="predicted"/>
<dbReference type="Proteomes" id="UP001055811">
    <property type="component" value="Linkage Group LG06"/>
</dbReference>
<reference evidence="1 2" key="2">
    <citation type="journal article" date="2022" name="Mol. Ecol. Resour.">
        <title>The genomes of chicory, endive, great burdock and yacon provide insights into Asteraceae paleo-polyploidization history and plant inulin production.</title>
        <authorList>
            <person name="Fan W."/>
            <person name="Wang S."/>
            <person name="Wang H."/>
            <person name="Wang A."/>
            <person name="Jiang F."/>
            <person name="Liu H."/>
            <person name="Zhao H."/>
            <person name="Xu D."/>
            <person name="Zhang Y."/>
        </authorList>
    </citation>
    <scope>NUCLEOTIDE SEQUENCE [LARGE SCALE GENOMIC DNA]</scope>
    <source>
        <strain evidence="2">cv. Punajuju</strain>
        <tissue evidence="1">Leaves</tissue>
    </source>
</reference>
<keyword evidence="2" id="KW-1185">Reference proteome</keyword>
<dbReference type="EMBL" id="CM042014">
    <property type="protein sequence ID" value="KAI3723465.1"/>
    <property type="molecule type" value="Genomic_DNA"/>
</dbReference>
<reference evidence="2" key="1">
    <citation type="journal article" date="2022" name="Mol. Ecol. Resour.">
        <title>The genomes of chicory, endive, great burdock and yacon provide insights into Asteraceae palaeo-polyploidization history and plant inulin production.</title>
        <authorList>
            <person name="Fan W."/>
            <person name="Wang S."/>
            <person name="Wang H."/>
            <person name="Wang A."/>
            <person name="Jiang F."/>
            <person name="Liu H."/>
            <person name="Zhao H."/>
            <person name="Xu D."/>
            <person name="Zhang Y."/>
        </authorList>
    </citation>
    <scope>NUCLEOTIDE SEQUENCE [LARGE SCALE GENOMIC DNA]</scope>
    <source>
        <strain evidence="2">cv. Punajuju</strain>
    </source>
</reference>
<accession>A0ACB9BN92</accession>
<name>A0ACB9BN92_CICIN</name>
<organism evidence="1 2">
    <name type="scientific">Cichorium intybus</name>
    <name type="common">Chicory</name>
    <dbReference type="NCBI Taxonomy" id="13427"/>
    <lineage>
        <taxon>Eukaryota</taxon>
        <taxon>Viridiplantae</taxon>
        <taxon>Streptophyta</taxon>
        <taxon>Embryophyta</taxon>
        <taxon>Tracheophyta</taxon>
        <taxon>Spermatophyta</taxon>
        <taxon>Magnoliopsida</taxon>
        <taxon>eudicotyledons</taxon>
        <taxon>Gunneridae</taxon>
        <taxon>Pentapetalae</taxon>
        <taxon>asterids</taxon>
        <taxon>campanulids</taxon>
        <taxon>Asterales</taxon>
        <taxon>Asteraceae</taxon>
        <taxon>Cichorioideae</taxon>
        <taxon>Cichorieae</taxon>
        <taxon>Cichoriinae</taxon>
        <taxon>Cichorium</taxon>
    </lineage>
</organism>
<comment type="caution">
    <text evidence="1">The sequence shown here is derived from an EMBL/GenBank/DDBJ whole genome shotgun (WGS) entry which is preliminary data.</text>
</comment>
<evidence type="ECO:0000313" key="1">
    <source>
        <dbReference type="EMBL" id="KAI3723465.1"/>
    </source>
</evidence>
<sequence length="273" mass="31550">MVFLIFFTRIHPPPPPPLLFLASHNQQIWPETPRTTFSSLNPTPIFPRRIQTKSRRWDSNAETFRTQSFDFNSDNDDDDDDFEDDDANQWLDILEDFIDGVWIFKVFRSFGWFLPAIISSLLLTSGPKAFLMALAIPIGQSAFSMLFQTVWGRPRSKTRRRGKSKRKPPPRRGGASYVDVDEEEEYPRERKRANGYQTWVAGDGGLGDNKSNDSSASFGGWEDLDRKNRPKTDRKRKPAKSKLSRGERRSKTPLFLRLLIAVFPFLGSWTRML</sequence>
<protein>
    <submittedName>
        <fullName evidence="1">Uncharacterized protein</fullName>
    </submittedName>
</protein>